<dbReference type="PANTHER" id="PTHR30055:SF226">
    <property type="entry name" value="HTH-TYPE TRANSCRIPTIONAL REGULATOR PKSA"/>
    <property type="match status" value="1"/>
</dbReference>
<dbReference type="PROSITE" id="PS50977">
    <property type="entry name" value="HTH_TETR_2"/>
    <property type="match status" value="1"/>
</dbReference>
<keyword evidence="6" id="KW-1185">Reference proteome</keyword>
<name>A0ABY5PKH6_9ACTN</name>
<dbReference type="Gene3D" id="1.10.357.10">
    <property type="entry name" value="Tetracycline Repressor, domain 2"/>
    <property type="match status" value="1"/>
</dbReference>
<organism evidence="5 6">
    <name type="scientific">Svornostia abyssi</name>
    <dbReference type="NCBI Taxonomy" id="2898438"/>
    <lineage>
        <taxon>Bacteria</taxon>
        <taxon>Bacillati</taxon>
        <taxon>Actinomycetota</taxon>
        <taxon>Thermoleophilia</taxon>
        <taxon>Solirubrobacterales</taxon>
        <taxon>Baekduiaceae</taxon>
        <taxon>Svornostia</taxon>
    </lineage>
</organism>
<sequence>MDNVMVTPSGKSSLGTGRPVSIGICHMTLSRPRRPGPGVGSEPEPFERGTPECAIMTLVVVYNGCGESQSGTNRPIRPWRGIGPEQRVADRRSRLMEAGLEVFCAAGFQQAKVRDVCREAGLTQRYFYESFTTKEALLAAITDEVVTDLIVAARPGIELGATDVEVAIDTIAHAVVASLTDDPRRARILFVEAVGVSRELEDRRRILIGSLADVVRAAADLAFGPRASQSRDVELIARGLIGAAQELLIAYVRGEIELTRSELIQHFARILLQAGPLVEALADVSSVIASEKEGGTP</sequence>
<reference evidence="6" key="1">
    <citation type="submission" date="2021-11" db="EMBL/GenBank/DDBJ databases">
        <title>Cultivation dependent microbiological survey of springs from the worlds oldest radium mine currently devoted to the extraction of radon-saturated water.</title>
        <authorList>
            <person name="Kapinusova G."/>
            <person name="Smrhova T."/>
            <person name="Strejcek M."/>
            <person name="Suman J."/>
            <person name="Jani K."/>
            <person name="Pajer P."/>
            <person name="Uhlik O."/>
        </authorList>
    </citation>
    <scope>NUCLEOTIDE SEQUENCE [LARGE SCALE GENOMIC DNA]</scope>
    <source>
        <strain evidence="6">J379</strain>
    </source>
</reference>
<feature type="domain" description="HTH tetR-type" evidence="4">
    <location>
        <begin position="89"/>
        <end position="149"/>
    </location>
</feature>
<dbReference type="EMBL" id="CP088295">
    <property type="protein sequence ID" value="UUY05168.1"/>
    <property type="molecule type" value="Genomic_DNA"/>
</dbReference>
<protein>
    <submittedName>
        <fullName evidence="5">TetR/AcrR family transcriptional regulator</fullName>
    </submittedName>
</protein>
<dbReference type="InterPro" id="IPR050109">
    <property type="entry name" value="HTH-type_TetR-like_transc_reg"/>
</dbReference>
<evidence type="ECO:0000259" key="4">
    <source>
        <dbReference type="PROSITE" id="PS50977"/>
    </source>
</evidence>
<gene>
    <name evidence="5" type="ORF">LRS13_06475</name>
</gene>
<dbReference type="InterPro" id="IPR009057">
    <property type="entry name" value="Homeodomain-like_sf"/>
</dbReference>
<evidence type="ECO:0000256" key="2">
    <source>
        <dbReference type="PROSITE-ProRule" id="PRU00335"/>
    </source>
</evidence>
<evidence type="ECO:0000313" key="6">
    <source>
        <dbReference type="Proteomes" id="UP001058860"/>
    </source>
</evidence>
<dbReference type="SUPFAM" id="SSF46689">
    <property type="entry name" value="Homeodomain-like"/>
    <property type="match status" value="1"/>
</dbReference>
<dbReference type="Pfam" id="PF00440">
    <property type="entry name" value="TetR_N"/>
    <property type="match status" value="1"/>
</dbReference>
<feature type="region of interest" description="Disordered" evidence="3">
    <location>
        <begin position="28"/>
        <end position="47"/>
    </location>
</feature>
<accession>A0ABY5PKH6</accession>
<evidence type="ECO:0000256" key="3">
    <source>
        <dbReference type="SAM" id="MobiDB-lite"/>
    </source>
</evidence>
<dbReference type="PANTHER" id="PTHR30055">
    <property type="entry name" value="HTH-TYPE TRANSCRIPTIONAL REGULATOR RUTR"/>
    <property type="match status" value="1"/>
</dbReference>
<dbReference type="InterPro" id="IPR001647">
    <property type="entry name" value="HTH_TetR"/>
</dbReference>
<evidence type="ECO:0000313" key="5">
    <source>
        <dbReference type="EMBL" id="UUY05168.1"/>
    </source>
</evidence>
<keyword evidence="1 2" id="KW-0238">DNA-binding</keyword>
<proteinExistence type="predicted"/>
<dbReference type="RefSeq" id="WP_353865631.1">
    <property type="nucleotide sequence ID" value="NZ_CP088295.1"/>
</dbReference>
<feature type="DNA-binding region" description="H-T-H motif" evidence="2">
    <location>
        <begin position="112"/>
        <end position="131"/>
    </location>
</feature>
<evidence type="ECO:0000256" key="1">
    <source>
        <dbReference type="ARBA" id="ARBA00023125"/>
    </source>
</evidence>
<dbReference type="Proteomes" id="UP001058860">
    <property type="component" value="Chromosome"/>
</dbReference>